<protein>
    <recommendedName>
        <fullName evidence="5">Lipoprotein</fullName>
    </recommendedName>
</protein>
<feature type="chain" id="PRO_5038347245" description="Lipoprotein" evidence="2">
    <location>
        <begin position="24"/>
        <end position="202"/>
    </location>
</feature>
<sequence length="202" mass="21268">MNTKPLVVIAALALLAGCSSNGGQEDEPSGEPTVEEAAPPEVVAGAPIAFELEAPEGFVLADGEDRPDPLAANQVSQVFNLDGASPGNQILVTSYSLDAALAAPGFDGVLPVVMEYDVARGFEADPVQYRHAIVHRMGGVHRYLEIDLGGTPAKEYNHYFGQDTHLVQITCRWTDDFDAVMAGCESLEAGFPAPEGWQAGAA</sequence>
<evidence type="ECO:0000313" key="4">
    <source>
        <dbReference type="Proteomes" id="UP000198662"/>
    </source>
</evidence>
<evidence type="ECO:0000256" key="2">
    <source>
        <dbReference type="SAM" id="SignalP"/>
    </source>
</evidence>
<dbReference type="RefSeq" id="WP_091048847.1">
    <property type="nucleotide sequence ID" value="NZ_FNGF01000003.1"/>
</dbReference>
<reference evidence="4" key="1">
    <citation type="submission" date="2016-10" db="EMBL/GenBank/DDBJ databases">
        <authorList>
            <person name="Varghese N."/>
            <person name="Submissions S."/>
        </authorList>
    </citation>
    <scope>NUCLEOTIDE SEQUENCE [LARGE SCALE GENOMIC DNA]</scope>
    <source>
        <strain evidence="4">CGMCC 4.3147</strain>
    </source>
</reference>
<evidence type="ECO:0008006" key="5">
    <source>
        <dbReference type="Google" id="ProtNLM"/>
    </source>
</evidence>
<feature type="region of interest" description="Disordered" evidence="1">
    <location>
        <begin position="20"/>
        <end position="39"/>
    </location>
</feature>
<name>A0A1G9GYZ6_9ACTN</name>
<dbReference type="EMBL" id="FNGF01000003">
    <property type="protein sequence ID" value="SDL05825.1"/>
    <property type="molecule type" value="Genomic_DNA"/>
</dbReference>
<proteinExistence type="predicted"/>
<evidence type="ECO:0000313" key="3">
    <source>
        <dbReference type="EMBL" id="SDL05825.1"/>
    </source>
</evidence>
<organism evidence="3 4">
    <name type="scientific">Glycomyces sambucus</name>
    <dbReference type="NCBI Taxonomy" id="380244"/>
    <lineage>
        <taxon>Bacteria</taxon>
        <taxon>Bacillati</taxon>
        <taxon>Actinomycetota</taxon>
        <taxon>Actinomycetes</taxon>
        <taxon>Glycomycetales</taxon>
        <taxon>Glycomycetaceae</taxon>
        <taxon>Glycomyces</taxon>
    </lineage>
</organism>
<gene>
    <name evidence="3" type="ORF">SAMN05216298_2512</name>
</gene>
<feature type="compositionally biased region" description="Low complexity" evidence="1">
    <location>
        <begin position="30"/>
        <end position="39"/>
    </location>
</feature>
<dbReference type="OrthoDB" id="5195881at2"/>
<accession>A0A1G9GYZ6</accession>
<dbReference type="AlphaFoldDB" id="A0A1G9GYZ6"/>
<feature type="signal peptide" evidence="2">
    <location>
        <begin position="1"/>
        <end position="23"/>
    </location>
</feature>
<dbReference type="PROSITE" id="PS51257">
    <property type="entry name" value="PROKAR_LIPOPROTEIN"/>
    <property type="match status" value="1"/>
</dbReference>
<keyword evidence="2" id="KW-0732">Signal</keyword>
<keyword evidence="4" id="KW-1185">Reference proteome</keyword>
<evidence type="ECO:0000256" key="1">
    <source>
        <dbReference type="SAM" id="MobiDB-lite"/>
    </source>
</evidence>
<dbReference type="Proteomes" id="UP000198662">
    <property type="component" value="Unassembled WGS sequence"/>
</dbReference>